<feature type="domain" description="C2" evidence="13">
    <location>
        <begin position="325"/>
        <end position="455"/>
    </location>
</feature>
<reference evidence="15" key="1">
    <citation type="submission" date="2025-08" db="UniProtKB">
        <authorList>
            <consortium name="RefSeq"/>
        </authorList>
    </citation>
    <scope>IDENTIFICATION</scope>
</reference>
<feature type="compositionally biased region" description="Low complexity" evidence="11">
    <location>
        <begin position="2187"/>
        <end position="2196"/>
    </location>
</feature>
<evidence type="ECO:0000313" key="14">
    <source>
        <dbReference type="Proteomes" id="UP001652642"/>
    </source>
</evidence>
<name>A0ABM5EPS6_9SAUR</name>
<keyword evidence="5 12" id="KW-0812">Transmembrane</keyword>
<dbReference type="Gene3D" id="2.60.40.150">
    <property type="entry name" value="C2 domain"/>
    <property type="match status" value="6"/>
</dbReference>
<evidence type="ECO:0000256" key="9">
    <source>
        <dbReference type="ARBA" id="ARBA00022989"/>
    </source>
</evidence>
<feature type="compositionally biased region" description="Basic residues" evidence="11">
    <location>
        <begin position="2177"/>
        <end position="2186"/>
    </location>
</feature>
<dbReference type="Proteomes" id="UP001652642">
    <property type="component" value="Chromosome 8"/>
</dbReference>
<dbReference type="CDD" id="cd08374">
    <property type="entry name" value="C2F_Ferlin"/>
    <property type="match status" value="1"/>
</dbReference>
<dbReference type="InterPro" id="IPR006614">
    <property type="entry name" value="Peroxin/Ferlin"/>
</dbReference>
<evidence type="ECO:0000256" key="1">
    <source>
        <dbReference type="ARBA" id="ARBA00004167"/>
    </source>
</evidence>
<dbReference type="InterPro" id="IPR012561">
    <property type="entry name" value="Ferlin_B-domain"/>
</dbReference>
<feature type="domain" description="C2" evidence="13">
    <location>
        <begin position="165"/>
        <end position="285"/>
    </location>
</feature>
<feature type="compositionally biased region" description="Basic residues" evidence="11">
    <location>
        <begin position="2308"/>
        <end position="2318"/>
    </location>
</feature>
<feature type="domain" description="C2" evidence="13">
    <location>
        <begin position="1"/>
        <end position="100"/>
    </location>
</feature>
<comment type="subcellular location">
    <subcellularLocation>
        <location evidence="2">Cell membrane</location>
    </subcellularLocation>
    <subcellularLocation>
        <location evidence="1">Membrane</location>
        <topology evidence="1">Single-pass membrane protein</topology>
    </subcellularLocation>
</comment>
<dbReference type="SMART" id="SM00239">
    <property type="entry name" value="C2"/>
    <property type="match status" value="6"/>
</dbReference>
<feature type="compositionally biased region" description="Low complexity" evidence="11">
    <location>
        <begin position="2257"/>
        <end position="2289"/>
    </location>
</feature>
<keyword evidence="8" id="KW-0106">Calcium</keyword>
<dbReference type="CDD" id="cd04011">
    <property type="entry name" value="C2B_Ferlin"/>
    <property type="match status" value="1"/>
</dbReference>
<dbReference type="InterPro" id="IPR055072">
    <property type="entry name" value="Ferlin_DSRM"/>
</dbReference>
<evidence type="ECO:0000256" key="6">
    <source>
        <dbReference type="ARBA" id="ARBA00022723"/>
    </source>
</evidence>
<feature type="region of interest" description="Disordered" evidence="11">
    <location>
        <begin position="2145"/>
        <end position="2318"/>
    </location>
</feature>
<dbReference type="SUPFAM" id="SSF49562">
    <property type="entry name" value="C2 domain (Calcium/lipid-binding domain, CaLB)"/>
    <property type="match status" value="7"/>
</dbReference>
<dbReference type="InterPro" id="IPR037725">
    <property type="entry name" value="C2F_Ferlin"/>
</dbReference>
<dbReference type="SMART" id="SM01201">
    <property type="entry name" value="FerB"/>
    <property type="match status" value="1"/>
</dbReference>
<evidence type="ECO:0000256" key="5">
    <source>
        <dbReference type="ARBA" id="ARBA00022692"/>
    </source>
</evidence>
<feature type="compositionally biased region" description="Low complexity" evidence="11">
    <location>
        <begin position="2297"/>
        <end position="2307"/>
    </location>
</feature>
<evidence type="ECO:0000256" key="4">
    <source>
        <dbReference type="ARBA" id="ARBA00022475"/>
    </source>
</evidence>
<evidence type="ECO:0000256" key="11">
    <source>
        <dbReference type="SAM" id="MobiDB-lite"/>
    </source>
</evidence>
<comment type="similarity">
    <text evidence="3">Belongs to the ferlin family.</text>
</comment>
<evidence type="ECO:0000313" key="15">
    <source>
        <dbReference type="RefSeq" id="XP_072835143.1"/>
    </source>
</evidence>
<dbReference type="SMART" id="SM00693">
    <property type="entry name" value="DysFN"/>
    <property type="match status" value="2"/>
</dbReference>
<dbReference type="PROSITE" id="PS50004">
    <property type="entry name" value="C2"/>
    <property type="match status" value="6"/>
</dbReference>
<feature type="compositionally biased region" description="Low complexity" evidence="11">
    <location>
        <begin position="2208"/>
        <end position="2235"/>
    </location>
</feature>
<organism evidence="14 15">
    <name type="scientific">Pogona vitticeps</name>
    <name type="common">central bearded dragon</name>
    <dbReference type="NCBI Taxonomy" id="103695"/>
    <lineage>
        <taxon>Eukaryota</taxon>
        <taxon>Metazoa</taxon>
        <taxon>Chordata</taxon>
        <taxon>Craniata</taxon>
        <taxon>Vertebrata</taxon>
        <taxon>Euteleostomi</taxon>
        <taxon>Lepidosauria</taxon>
        <taxon>Squamata</taxon>
        <taxon>Bifurcata</taxon>
        <taxon>Unidentata</taxon>
        <taxon>Episquamata</taxon>
        <taxon>Toxicofera</taxon>
        <taxon>Iguania</taxon>
        <taxon>Acrodonta</taxon>
        <taxon>Agamidae</taxon>
        <taxon>Amphibolurinae</taxon>
        <taxon>Pogona</taxon>
    </lineage>
</organism>
<dbReference type="CDD" id="cd04017">
    <property type="entry name" value="C2D_Ferlin"/>
    <property type="match status" value="1"/>
</dbReference>
<dbReference type="PANTHER" id="PTHR12546:SF34">
    <property type="entry name" value="FER-1-LIKE PROTEIN 5"/>
    <property type="match status" value="1"/>
</dbReference>
<dbReference type="Pfam" id="PF16165">
    <property type="entry name" value="Ferlin_C"/>
    <property type="match status" value="1"/>
</dbReference>
<dbReference type="Pfam" id="PF08150">
    <property type="entry name" value="FerB"/>
    <property type="match status" value="1"/>
</dbReference>
<dbReference type="PANTHER" id="PTHR12546">
    <property type="entry name" value="FER-1-LIKE"/>
    <property type="match status" value="1"/>
</dbReference>
<dbReference type="Pfam" id="PF22901">
    <property type="entry name" value="dsrm_Ferlin"/>
    <property type="match status" value="1"/>
</dbReference>
<dbReference type="InterPro" id="IPR037723">
    <property type="entry name" value="C2D_Ferlin"/>
</dbReference>
<dbReference type="CDD" id="cd04037">
    <property type="entry name" value="C2E_Ferlin"/>
    <property type="match status" value="1"/>
</dbReference>
<sequence length="2318" mass="263611">MLRVVILSAHIPPENADHPDTYVTGSFREVVRDTRVIQKEQAPVWNETLLWYLDDELLDSESFATVQLREWNIKTKARHFGSANISLAGTVEKPNALITVRNQALRDEELKPTGCTITVRISFSPPEPQIIPGRKHDLGKFICCPVFAKDSTLDDLAASPQQTGVAEVPTPTPKKVLVNKKQLFQVRVAILECRQLQENNIKPVVKVCIGDHVFRTRIKLGNNPYYNEVFVQNFNETPLRLFDQYITIQVLNSKAIRADSLIGVFKIEMGLVYESPGHALLSKWLSLYHPANLNAGLRGYVKVNLVVLGAGDHAPDTDQLVEASDSATSILQLAAMPAARMATLQLYIYQAQDVPHMQQEGVDYFRREDPTGTSVDPSLEANFAGKTLKTNIVLGDANPMWNQLMSFPMQMPSMCDLIKLVILDGEQHGDGNILGTTFISLSQISSTGAEIEGDFSGFLPCFGPSFLTFYGSPKEFMGDDAVPSKFSTAVEEGVAYRGRVLVELSTNMESIPVQIIEDIPEDVVRRVERFLPQRRYGLCVVFYSATMLGDIKEEIQFEVSIGNYGNKFDGTCKPFPSTTQYSHAVYDGNYYYYLPWYDTKPMVAITSFWEDVGHRIECVNTIEFIHTRLRRNLETLKAIRDARNPLVEVAWKKLQKDLVEDCKKPLPGSESQTPATLLDQQMRKLRLRLLQQIGKAAEKTSWKMPLPKLIAKAETWLSRLATVTTETQIGIPDVMIWMLCGERRVAHARVKPQTIMFSRAGLHARGGLCGKTHTIFLKGAQAKGVDSLIPAVLRVRMWFGRMADSAEFMKCCEGKIFVYAETYENQKKTHGIWGTRDLTPYPSFSDVTGRVSLPKDKFQLPAGWKWDGEWAPEPQRRLLLDKEMNHTEVLEEVYENQTRQPGRRWRPAPVPFSNARTSNGWTCILLIFSDLTAHPPHSTFFPFPFKSGAPTPPKEEIVCPQGWIFVEDWKVEVNRAVDDGGWEYGVALPPAEFPHSWNASEKTYHTHRRRRWLRKRARNLVKENQEQQMTSFLQLHSIVKGRDEAWEYAPSTGWRFHLQRNPSDVFRRRCWRRKLEPESPGPAAPIFLLEGSLGVDVEGQEKIRTTAVEKTEEKKEEKKVERRPSQSLLKMNTPLLFCIFKRAPKSDAWVSALSLPLWKVSGSSEATDSTEGQRVETCRTVMLEFAGNHLPVFGHVSSLLDPVAHVSFLHMSQCTRCITGTLSPVWDQTLVFENVMIYGDPRATEEDPPVVGVEIVDYNPSGRSDYFMGMSLCIPTVYLNLDSRQMPRLRRHPITREQKEAGQLLAAFELLMDKKDGSMGKHPPPAWKDGIYTIPKGIRPILRLMAIEILAWGLRDMKNYNLLVINNPSLIIECGGESIHTPTIKNLHENPNFPINIFLMKVYLPVDEDYAPPIELKVIDHREFGYKPVVGHATVRSLKQYYCDPWEGKKAHDLRPQATSKVKRKRELNKYLYKPWSWKKLKEQKQKKLSCVVCTVSWPSLALQEVEEDEEEEVDWWSKYYVTMGDLAKSGNYLEKGFDSVKIYNCELEEVPEFQGFQDFCQTFRLYRGHVKDDDPVVGGEFKGLFRIYPIPEDPSIPPPPRQFQELPDNVCEACLVRVYIIRAFNLQPKDRNGLCDPYIWIKIGKQKVGDREDYIPNTLEPIFGRMYELLCYLPVEKDLKISFYDFDIFPPDDNIGDTTIDLENRLLSRYGANCGLPQTYCVSGPSQWRDQLLPSELLENYARMKNLPRPEIEEDGSRAFFMGRTYQLSTFETKEPSHGYLGPAKERLALHLLRTCGQVPEHIETRTLKNPACPGIDQGKVQMWVDIFPEHLGEPGPPFDITPRKPKSYELRCIIWNTKDVDLEDTNIFGDRMSDIYVKGWLDGLEEDKQKTDIHYRSLTGEGNFNWRFVFTMDYLPMEQVCILTKKQHFWSLDETMQKVPPKLIIQIWDNDKFSADDFLGILELNLTSIPRPAKRPRDCTVKMLLEDSKATPASSFFGHHKPKRVSLFAQKNLRGWWPCIVFEKDKPRVSGKVEMTLELLREAEAEERPAGKGREEPNMNPFLKPPERPETSFLWFTAPLKSLHFIIWQKSKWKLLIFLCCVCVLLLLAAFIYAAPGYLAMKLINPMKDLHFQLPWGKHEKVTPEPLAPEAAPTVPTPELPPPSPKKLAPAHTRPPAHKKKTAAPKKAIPVPKKIPAPKKTKPVPKKAIPVPKKTIPAPKKTIPAPKKTIPAPKKTKPSPKKAIPVPKKTKPSPKKAIPVPKKAIPSPKKAIPVPKKTAAVPKTILAPKKKTAAPKKTIPVPKKTTVPRKKKPAAP</sequence>
<feature type="transmembrane region" description="Helical" evidence="12">
    <location>
        <begin position="2097"/>
        <end position="2121"/>
    </location>
</feature>
<keyword evidence="6" id="KW-0479">Metal-binding</keyword>
<dbReference type="SMART" id="SM00694">
    <property type="entry name" value="DysFC"/>
    <property type="match status" value="2"/>
</dbReference>
<dbReference type="RefSeq" id="XP_072835143.1">
    <property type="nucleotide sequence ID" value="XM_072979042.1"/>
</dbReference>
<keyword evidence="4" id="KW-1003">Cell membrane</keyword>
<evidence type="ECO:0000256" key="8">
    <source>
        <dbReference type="ARBA" id="ARBA00022837"/>
    </source>
</evidence>
<keyword evidence="7" id="KW-0677">Repeat</keyword>
<evidence type="ECO:0000256" key="10">
    <source>
        <dbReference type="ARBA" id="ARBA00023136"/>
    </source>
</evidence>
<feature type="compositionally biased region" description="Basic residues" evidence="11">
    <location>
        <begin position="2198"/>
        <end position="2207"/>
    </location>
</feature>
<dbReference type="InterPro" id="IPR032362">
    <property type="entry name" value="Ferlin_C"/>
</dbReference>
<keyword evidence="9 12" id="KW-1133">Transmembrane helix</keyword>
<dbReference type="Pfam" id="PF08165">
    <property type="entry name" value="FerA"/>
    <property type="match status" value="1"/>
</dbReference>
<evidence type="ECO:0000256" key="12">
    <source>
        <dbReference type="SAM" id="Phobius"/>
    </source>
</evidence>
<dbReference type="GeneID" id="110072224"/>
<feature type="compositionally biased region" description="Pro residues" evidence="11">
    <location>
        <begin position="2157"/>
        <end position="2167"/>
    </location>
</feature>
<dbReference type="InterPro" id="IPR037724">
    <property type="entry name" value="C2E_Ferlin"/>
</dbReference>
<dbReference type="InterPro" id="IPR037721">
    <property type="entry name" value="Ferlin"/>
</dbReference>
<evidence type="ECO:0000256" key="2">
    <source>
        <dbReference type="ARBA" id="ARBA00004236"/>
    </source>
</evidence>
<feature type="compositionally biased region" description="Low complexity" evidence="11">
    <location>
        <begin position="2146"/>
        <end position="2156"/>
    </location>
</feature>
<feature type="domain" description="C2" evidence="13">
    <location>
        <begin position="1160"/>
        <end position="1290"/>
    </location>
</feature>
<proteinExistence type="inferred from homology"/>
<evidence type="ECO:0000256" key="7">
    <source>
        <dbReference type="ARBA" id="ARBA00022737"/>
    </source>
</evidence>
<feature type="domain" description="C2" evidence="13">
    <location>
        <begin position="1832"/>
        <end position="1983"/>
    </location>
</feature>
<accession>A0ABM5EPS6</accession>
<dbReference type="InterPro" id="IPR000008">
    <property type="entry name" value="C2_dom"/>
</dbReference>
<protein>
    <submittedName>
        <fullName evidence="15">Fer-1-like protein 5</fullName>
    </submittedName>
</protein>
<dbReference type="SMART" id="SM01202">
    <property type="entry name" value="FerI"/>
    <property type="match status" value="1"/>
</dbReference>
<dbReference type="SMART" id="SM01200">
    <property type="entry name" value="FerA"/>
    <property type="match status" value="1"/>
</dbReference>
<keyword evidence="14" id="KW-1185">Reference proteome</keyword>
<gene>
    <name evidence="15" type="primary">FER1L5</name>
</gene>
<keyword evidence="10 12" id="KW-0472">Membrane</keyword>
<feature type="transmembrane region" description="Helical" evidence="12">
    <location>
        <begin position="2074"/>
        <end position="2090"/>
    </location>
</feature>
<dbReference type="InterPro" id="IPR012968">
    <property type="entry name" value="FerIin_dom"/>
</dbReference>
<evidence type="ECO:0000259" key="13">
    <source>
        <dbReference type="PROSITE" id="PS50004"/>
    </source>
</evidence>
<dbReference type="InterPro" id="IPR012560">
    <property type="entry name" value="Ferlin_A-domain"/>
</dbReference>
<dbReference type="InterPro" id="IPR037720">
    <property type="entry name" value="C2B_Ferlin"/>
</dbReference>
<dbReference type="InterPro" id="IPR035892">
    <property type="entry name" value="C2_domain_sf"/>
</dbReference>
<dbReference type="Pfam" id="PF00168">
    <property type="entry name" value="C2"/>
    <property type="match status" value="6"/>
</dbReference>
<feature type="domain" description="C2" evidence="13">
    <location>
        <begin position="1598"/>
        <end position="1716"/>
    </location>
</feature>
<evidence type="ECO:0000256" key="3">
    <source>
        <dbReference type="ARBA" id="ARBA00007561"/>
    </source>
</evidence>